<sequence>MTELFADLAAEVPRWRRAMRAAGKSDRTITTYSAGVSRFLRWCDDTGTPPELTKANAQGWVADLLDSGAQATTATTWLGGLKRFGAYLADEELLPSNPLDRLSPPKIAVKVTETLTDDDLKRLLKTCQGSKTLRDRRDEAIIRLMAETGLRANELVALQLADLDMDRQLATVTRGKGGKGRIVPFSPQTATALDRYLRVRRQRAAADNPHLFVGAQAPGFGYWALAASLRRRAKDAGVDGFHVHKLRHTAATRWLRAGGSEGGLMAVAGWSSREMLDRYVRASASERAADEARNLNLGDL</sequence>
<gene>
    <name evidence="8" type="primary">xerC_1</name>
    <name evidence="8" type="ORF">MPSYJ_35500</name>
</gene>
<evidence type="ECO:0000256" key="1">
    <source>
        <dbReference type="ARBA" id="ARBA00008857"/>
    </source>
</evidence>
<evidence type="ECO:0000256" key="4">
    <source>
        <dbReference type="ARBA" id="ARBA00023172"/>
    </source>
</evidence>
<evidence type="ECO:0000259" key="7">
    <source>
        <dbReference type="PROSITE" id="PS51900"/>
    </source>
</evidence>
<proteinExistence type="inferred from homology"/>
<organism evidence="8 9">
    <name type="scientific">Mycolicibacterium psychrotolerans</name>
    <dbReference type="NCBI Taxonomy" id="216929"/>
    <lineage>
        <taxon>Bacteria</taxon>
        <taxon>Bacillati</taxon>
        <taxon>Actinomycetota</taxon>
        <taxon>Actinomycetes</taxon>
        <taxon>Mycobacteriales</taxon>
        <taxon>Mycobacteriaceae</taxon>
        <taxon>Mycolicibacterium</taxon>
    </lineage>
</organism>
<keyword evidence="3 5" id="KW-0238">DNA-binding</keyword>
<evidence type="ECO:0000259" key="6">
    <source>
        <dbReference type="PROSITE" id="PS51898"/>
    </source>
</evidence>
<dbReference type="EMBL" id="AP022574">
    <property type="protein sequence ID" value="BBX70089.1"/>
    <property type="molecule type" value="Genomic_DNA"/>
</dbReference>
<dbReference type="GO" id="GO:0006310">
    <property type="term" value="P:DNA recombination"/>
    <property type="evidence" value="ECO:0007669"/>
    <property type="project" value="UniProtKB-KW"/>
</dbReference>
<feature type="domain" description="Core-binding (CB)" evidence="7">
    <location>
        <begin position="3"/>
        <end position="89"/>
    </location>
</feature>
<dbReference type="Gene3D" id="1.10.150.130">
    <property type="match status" value="1"/>
</dbReference>
<dbReference type="InterPro" id="IPR011010">
    <property type="entry name" value="DNA_brk_join_enz"/>
</dbReference>
<dbReference type="Proteomes" id="UP000466514">
    <property type="component" value="Chromosome"/>
</dbReference>
<dbReference type="GO" id="GO:0003677">
    <property type="term" value="F:DNA binding"/>
    <property type="evidence" value="ECO:0007669"/>
    <property type="project" value="UniProtKB-UniRule"/>
</dbReference>
<name>A0A7I7MFE6_9MYCO</name>
<evidence type="ECO:0000256" key="3">
    <source>
        <dbReference type="ARBA" id="ARBA00023125"/>
    </source>
</evidence>
<dbReference type="KEGG" id="mpsc:MPSYJ_35500"/>
<dbReference type="GO" id="GO:0015074">
    <property type="term" value="P:DNA integration"/>
    <property type="evidence" value="ECO:0007669"/>
    <property type="project" value="UniProtKB-KW"/>
</dbReference>
<dbReference type="InterPro" id="IPR010998">
    <property type="entry name" value="Integrase_recombinase_N"/>
</dbReference>
<keyword evidence="4" id="KW-0233">DNA recombination</keyword>
<evidence type="ECO:0000256" key="5">
    <source>
        <dbReference type="PROSITE-ProRule" id="PRU01248"/>
    </source>
</evidence>
<dbReference type="InterPro" id="IPR002104">
    <property type="entry name" value="Integrase_catalytic"/>
</dbReference>
<dbReference type="InterPro" id="IPR050090">
    <property type="entry name" value="Tyrosine_recombinase_XerCD"/>
</dbReference>
<dbReference type="InterPro" id="IPR004107">
    <property type="entry name" value="Integrase_SAM-like_N"/>
</dbReference>
<dbReference type="PROSITE" id="PS51898">
    <property type="entry name" value="TYR_RECOMBINASE"/>
    <property type="match status" value="1"/>
</dbReference>
<dbReference type="Pfam" id="PF00589">
    <property type="entry name" value="Phage_integrase"/>
    <property type="match status" value="1"/>
</dbReference>
<accession>A0A7I7MFE6</accession>
<dbReference type="SUPFAM" id="SSF56349">
    <property type="entry name" value="DNA breaking-rejoining enzymes"/>
    <property type="match status" value="1"/>
</dbReference>
<dbReference type="Pfam" id="PF13495">
    <property type="entry name" value="Phage_int_SAM_4"/>
    <property type="match status" value="1"/>
</dbReference>
<comment type="similarity">
    <text evidence="1">Belongs to the 'phage' integrase family.</text>
</comment>
<dbReference type="AlphaFoldDB" id="A0A7I7MFE6"/>
<evidence type="ECO:0000313" key="9">
    <source>
        <dbReference type="Proteomes" id="UP000466514"/>
    </source>
</evidence>
<protein>
    <submittedName>
        <fullName evidence="8">Tyrosine recombinase XerC</fullName>
    </submittedName>
</protein>
<dbReference type="InterPro" id="IPR044068">
    <property type="entry name" value="CB"/>
</dbReference>
<feature type="domain" description="Tyr recombinase" evidence="6">
    <location>
        <begin position="110"/>
        <end position="293"/>
    </location>
</feature>
<evidence type="ECO:0000256" key="2">
    <source>
        <dbReference type="ARBA" id="ARBA00022908"/>
    </source>
</evidence>
<keyword evidence="9" id="KW-1185">Reference proteome</keyword>
<dbReference type="RefSeq" id="WP_163723438.1">
    <property type="nucleotide sequence ID" value="NZ_AP022574.1"/>
</dbReference>
<dbReference type="PANTHER" id="PTHR30349:SF41">
    <property type="entry name" value="INTEGRASE_RECOMBINASE PROTEIN MJ0367-RELATED"/>
    <property type="match status" value="1"/>
</dbReference>
<keyword evidence="2" id="KW-0229">DNA integration</keyword>
<dbReference type="CDD" id="cd00397">
    <property type="entry name" value="DNA_BRE_C"/>
    <property type="match status" value="1"/>
</dbReference>
<dbReference type="PROSITE" id="PS51900">
    <property type="entry name" value="CB"/>
    <property type="match status" value="1"/>
</dbReference>
<evidence type="ECO:0000313" key="8">
    <source>
        <dbReference type="EMBL" id="BBX70089.1"/>
    </source>
</evidence>
<dbReference type="Gene3D" id="1.10.443.10">
    <property type="entry name" value="Intergrase catalytic core"/>
    <property type="match status" value="1"/>
</dbReference>
<reference evidence="8 9" key="1">
    <citation type="journal article" date="2019" name="Emerg. Microbes Infect.">
        <title>Comprehensive subspecies identification of 175 nontuberculous mycobacteria species based on 7547 genomic profiles.</title>
        <authorList>
            <person name="Matsumoto Y."/>
            <person name="Kinjo T."/>
            <person name="Motooka D."/>
            <person name="Nabeya D."/>
            <person name="Jung N."/>
            <person name="Uechi K."/>
            <person name="Horii T."/>
            <person name="Iida T."/>
            <person name="Fujita J."/>
            <person name="Nakamura S."/>
        </authorList>
    </citation>
    <scope>NUCLEOTIDE SEQUENCE [LARGE SCALE GENOMIC DNA]</scope>
    <source>
        <strain evidence="8 9">JCM 13323</strain>
    </source>
</reference>
<dbReference type="InterPro" id="IPR013762">
    <property type="entry name" value="Integrase-like_cat_sf"/>
</dbReference>
<dbReference type="PANTHER" id="PTHR30349">
    <property type="entry name" value="PHAGE INTEGRASE-RELATED"/>
    <property type="match status" value="1"/>
</dbReference>